<protein>
    <submittedName>
        <fullName evidence="2">Uncharacterized protein</fullName>
    </submittedName>
</protein>
<name>A0A4R2SDS6_9BACL</name>
<keyword evidence="1" id="KW-0732">Signal</keyword>
<keyword evidence="3" id="KW-1185">Reference proteome</keyword>
<dbReference type="RefSeq" id="WP_131848423.1">
    <property type="nucleotide sequence ID" value="NZ_SLXV01000011.1"/>
</dbReference>
<evidence type="ECO:0000313" key="2">
    <source>
        <dbReference type="EMBL" id="TCP69220.1"/>
    </source>
</evidence>
<evidence type="ECO:0000256" key="1">
    <source>
        <dbReference type="SAM" id="SignalP"/>
    </source>
</evidence>
<dbReference type="OrthoDB" id="2988059at2"/>
<dbReference type="AlphaFoldDB" id="A0A4R2SDS6"/>
<comment type="caution">
    <text evidence="2">The sequence shown here is derived from an EMBL/GenBank/DDBJ whole genome shotgun (WGS) entry which is preliminary data.</text>
</comment>
<accession>A0A4R2SDS6</accession>
<feature type="signal peptide" evidence="1">
    <location>
        <begin position="1"/>
        <end position="30"/>
    </location>
</feature>
<reference evidence="2 3" key="1">
    <citation type="submission" date="2019-03" db="EMBL/GenBank/DDBJ databases">
        <title>Genomic Encyclopedia of Type Strains, Phase IV (KMG-IV): sequencing the most valuable type-strain genomes for metagenomic binning, comparative biology and taxonomic classification.</title>
        <authorList>
            <person name="Goeker M."/>
        </authorList>
    </citation>
    <scope>NUCLEOTIDE SEQUENCE [LARGE SCALE GENOMIC DNA]</scope>
    <source>
        <strain evidence="2 3">DSM 46831</strain>
    </source>
</reference>
<proteinExistence type="predicted"/>
<sequence>MNAKRFVVGMIACGAMVVGAGFATPATTQAAEVSKVSVGEWENAAYKVEHHSSIPQVVSAQVDTKVEGTTMVKHGKKTYVYLSLGTQGGVYDFNVKTSVIKDGNLSLLVQAELNPLTRKLMPSPEFVVLSFDNTKYQINEVHGHLIEGAIPVR</sequence>
<dbReference type="Proteomes" id="UP000294746">
    <property type="component" value="Unassembled WGS sequence"/>
</dbReference>
<evidence type="ECO:0000313" key="3">
    <source>
        <dbReference type="Proteomes" id="UP000294746"/>
    </source>
</evidence>
<dbReference type="EMBL" id="SLXV01000011">
    <property type="protein sequence ID" value="TCP69220.1"/>
    <property type="molecule type" value="Genomic_DNA"/>
</dbReference>
<gene>
    <name evidence="2" type="ORF">EDD57_11117</name>
</gene>
<organism evidence="2 3">
    <name type="scientific">Baia soyae</name>
    <dbReference type="NCBI Taxonomy" id="1544746"/>
    <lineage>
        <taxon>Bacteria</taxon>
        <taxon>Bacillati</taxon>
        <taxon>Bacillota</taxon>
        <taxon>Bacilli</taxon>
        <taxon>Bacillales</taxon>
        <taxon>Thermoactinomycetaceae</taxon>
        <taxon>Baia</taxon>
    </lineage>
</organism>
<feature type="chain" id="PRO_5020390900" evidence="1">
    <location>
        <begin position="31"/>
        <end position="153"/>
    </location>
</feature>